<accession>A0A086T4J1</accession>
<feature type="region of interest" description="Disordered" evidence="1">
    <location>
        <begin position="444"/>
        <end position="470"/>
    </location>
</feature>
<feature type="region of interest" description="Disordered" evidence="1">
    <location>
        <begin position="214"/>
        <end position="312"/>
    </location>
</feature>
<feature type="compositionally biased region" description="Acidic residues" evidence="1">
    <location>
        <begin position="88"/>
        <end position="104"/>
    </location>
</feature>
<evidence type="ECO:0000313" key="2">
    <source>
        <dbReference type="EMBL" id="KFH44273.1"/>
    </source>
</evidence>
<dbReference type="PANTHER" id="PTHR35711:SF1">
    <property type="entry name" value="ECTODERMAL, ISOFORM F"/>
    <property type="match status" value="1"/>
</dbReference>
<evidence type="ECO:0000313" key="3">
    <source>
        <dbReference type="Proteomes" id="UP000029964"/>
    </source>
</evidence>
<comment type="caution">
    <text evidence="2">The sequence shown here is derived from an EMBL/GenBank/DDBJ whole genome shotgun (WGS) entry which is preliminary data.</text>
</comment>
<dbReference type="EMBL" id="JPKY01000051">
    <property type="protein sequence ID" value="KFH44273.1"/>
    <property type="molecule type" value="Genomic_DNA"/>
</dbReference>
<proteinExistence type="predicted"/>
<sequence length="585" mass="63544">MSNRNGRQAAAATATKGIQRRRVSVASSSTFDLSSADNDNYSGVDDISDDEDNEEDVFAAEEEAIREEASSPSQPPTPRPHSGHIDEWMQDDDNESDDDNDDESGSLAANENSDDDVSWAGIPSGPADLPTSDFFDYTSPFEKPRRVRFDVSSDDDDGSSSDSTEEDHALLYPDIFVDQSTLDPSFRRQIENEADESSASDSFWDHNAHYGGYFEDESEFDGFPTATAGDGMPPPSDPWVSENALGSFPLEGNDVEDANDLDGYESDGETTEDEEEPHPPIRRKAKHSSVSVDEDSDSDSDGGAPVRRTKDQPLVASFDLGKLRGKPIAVYDTTKRKMIIFTPTTRNTLDLSPEHFHAAPDLAGGLPWQITGDPVSPLVGNGTGMLLDTLTSGLFGHLDLESMFALQTADASSPSMEYDSSGPVDSDADPETGLRVDDFIQLDGYSSNEEDDGDKTIEPASTPMRPTTASSDIDVLSHLNPATVGAFRRNQVNTQLMIRHQATQDSLDFSGPYNSTAIRGIRSDRFETAGVPLTPVRRHKKQLSDLTRSPLDAVSAKRKASSEMTNNGNGHKKQKSISDVGSLHL</sequence>
<name>A0A086T4J1_HAPC1</name>
<dbReference type="HOGENOM" id="CLU_018058_0_0_1"/>
<feature type="region of interest" description="Disordered" evidence="1">
    <location>
        <begin position="1"/>
        <end position="176"/>
    </location>
</feature>
<gene>
    <name evidence="2" type="ORF">ACRE_049250</name>
</gene>
<feature type="region of interest" description="Disordered" evidence="1">
    <location>
        <begin position="541"/>
        <end position="585"/>
    </location>
</feature>
<keyword evidence="3" id="KW-1185">Reference proteome</keyword>
<dbReference type="Proteomes" id="UP000029964">
    <property type="component" value="Unassembled WGS sequence"/>
</dbReference>
<dbReference type="OrthoDB" id="5399183at2759"/>
<feature type="compositionally biased region" description="Acidic residues" evidence="1">
    <location>
        <begin position="46"/>
        <end position="65"/>
    </location>
</feature>
<feature type="compositionally biased region" description="Acidic residues" evidence="1">
    <location>
        <begin position="152"/>
        <end position="165"/>
    </location>
</feature>
<reference evidence="3" key="1">
    <citation type="journal article" date="2014" name="Genome Announc.">
        <title>Genome sequence and annotation of Acremonium chrysogenum, producer of the beta-lactam antibiotic cephalosporin C.</title>
        <authorList>
            <person name="Terfehr D."/>
            <person name="Dahlmann T.A."/>
            <person name="Specht T."/>
            <person name="Zadra I."/>
            <person name="Kuernsteiner H."/>
            <person name="Kueck U."/>
        </authorList>
    </citation>
    <scope>NUCLEOTIDE SEQUENCE [LARGE SCALE GENOMIC DNA]</scope>
    <source>
        <strain evidence="3">ATCC 11550 / CBS 779.69 / DSM 880 / IAM 14645 / JCM 23072 / IMI 49137</strain>
    </source>
</reference>
<feature type="compositionally biased region" description="Basic and acidic residues" evidence="1">
    <location>
        <begin position="142"/>
        <end position="151"/>
    </location>
</feature>
<dbReference type="PANTHER" id="PTHR35711">
    <property type="entry name" value="EXPRESSED PROTEIN"/>
    <property type="match status" value="1"/>
</dbReference>
<dbReference type="AlphaFoldDB" id="A0A086T4J1"/>
<protein>
    <submittedName>
        <fullName evidence="2">Uncharacterized protein</fullName>
    </submittedName>
</protein>
<feature type="compositionally biased region" description="Polar residues" evidence="1">
    <location>
        <begin position="25"/>
        <end position="41"/>
    </location>
</feature>
<organism evidence="2 3">
    <name type="scientific">Hapsidospora chrysogenum (strain ATCC 11550 / CBS 779.69 / DSM 880 / IAM 14645 / JCM 23072 / IMI 49137)</name>
    <name type="common">Acremonium chrysogenum</name>
    <dbReference type="NCBI Taxonomy" id="857340"/>
    <lineage>
        <taxon>Eukaryota</taxon>
        <taxon>Fungi</taxon>
        <taxon>Dikarya</taxon>
        <taxon>Ascomycota</taxon>
        <taxon>Pezizomycotina</taxon>
        <taxon>Sordariomycetes</taxon>
        <taxon>Hypocreomycetidae</taxon>
        <taxon>Hypocreales</taxon>
        <taxon>Bionectriaceae</taxon>
        <taxon>Hapsidospora</taxon>
    </lineage>
</organism>
<feature type="compositionally biased region" description="Acidic residues" evidence="1">
    <location>
        <begin position="253"/>
        <end position="276"/>
    </location>
</feature>
<feature type="region of interest" description="Disordered" evidence="1">
    <location>
        <begin position="413"/>
        <end position="432"/>
    </location>
</feature>
<evidence type="ECO:0000256" key="1">
    <source>
        <dbReference type="SAM" id="MobiDB-lite"/>
    </source>
</evidence>